<evidence type="ECO:0008006" key="9">
    <source>
        <dbReference type="Google" id="ProtNLM"/>
    </source>
</evidence>
<name>A0A6J4UNT9_9ACTN</name>
<dbReference type="InterPro" id="IPR013325">
    <property type="entry name" value="RNA_pol_sigma_r2"/>
</dbReference>
<evidence type="ECO:0000256" key="2">
    <source>
        <dbReference type="ARBA" id="ARBA00023015"/>
    </source>
</evidence>
<evidence type="ECO:0000259" key="6">
    <source>
        <dbReference type="Pfam" id="PF04542"/>
    </source>
</evidence>
<keyword evidence="4" id="KW-0238">DNA-binding</keyword>
<keyword evidence="5" id="KW-0804">Transcription</keyword>
<gene>
    <name evidence="8" type="ORF">AVDCRST_MAG79-2939</name>
</gene>
<evidence type="ECO:0000259" key="7">
    <source>
        <dbReference type="Pfam" id="PF08281"/>
    </source>
</evidence>
<dbReference type="GO" id="GO:0006352">
    <property type="term" value="P:DNA-templated transcription initiation"/>
    <property type="evidence" value="ECO:0007669"/>
    <property type="project" value="InterPro"/>
</dbReference>
<sequence length="196" mass="21452">MALPGVTNGKAPARPSLEDAAGFADAYRTHSKAILIFLARRTYDPETALDLTAETFARAYAGRRRFRGTSHDELAAWLFAIARHVLARFLRRGVAERRALTRLGIEVPSLEPDDLARVVELAGLADLRLAAAQGFSMLSAKEREAVRLRVVEELPYGDVARRLDISVPTARARVSRGLRALAGVLGHRPLTQETSA</sequence>
<keyword evidence="2" id="KW-0805">Transcription regulation</keyword>
<dbReference type="InterPro" id="IPR039425">
    <property type="entry name" value="RNA_pol_sigma-70-like"/>
</dbReference>
<evidence type="ECO:0000313" key="8">
    <source>
        <dbReference type="EMBL" id="CAA9554295.1"/>
    </source>
</evidence>
<evidence type="ECO:0000256" key="4">
    <source>
        <dbReference type="ARBA" id="ARBA00023125"/>
    </source>
</evidence>
<feature type="domain" description="RNA polymerase sigma-70 region 2" evidence="6">
    <location>
        <begin position="27"/>
        <end position="92"/>
    </location>
</feature>
<dbReference type="PANTHER" id="PTHR43133:SF8">
    <property type="entry name" value="RNA POLYMERASE SIGMA FACTOR HI_1459-RELATED"/>
    <property type="match status" value="1"/>
</dbReference>
<accession>A0A6J4UNT9</accession>
<dbReference type="AlphaFoldDB" id="A0A6J4UNT9"/>
<dbReference type="InterPro" id="IPR007627">
    <property type="entry name" value="RNA_pol_sigma70_r2"/>
</dbReference>
<dbReference type="EMBL" id="CADCWC010000466">
    <property type="protein sequence ID" value="CAA9554295.1"/>
    <property type="molecule type" value="Genomic_DNA"/>
</dbReference>
<evidence type="ECO:0000256" key="5">
    <source>
        <dbReference type="ARBA" id="ARBA00023163"/>
    </source>
</evidence>
<dbReference type="InterPro" id="IPR013324">
    <property type="entry name" value="RNA_pol_sigma_r3/r4-like"/>
</dbReference>
<dbReference type="SUPFAM" id="SSF88659">
    <property type="entry name" value="Sigma3 and sigma4 domains of RNA polymerase sigma factors"/>
    <property type="match status" value="1"/>
</dbReference>
<organism evidence="8">
    <name type="scientific">uncultured Thermoleophilia bacterium</name>
    <dbReference type="NCBI Taxonomy" id="1497501"/>
    <lineage>
        <taxon>Bacteria</taxon>
        <taxon>Bacillati</taxon>
        <taxon>Actinomycetota</taxon>
        <taxon>Thermoleophilia</taxon>
        <taxon>environmental samples</taxon>
    </lineage>
</organism>
<dbReference type="PANTHER" id="PTHR43133">
    <property type="entry name" value="RNA POLYMERASE ECF-TYPE SIGMA FACTO"/>
    <property type="match status" value="1"/>
</dbReference>
<dbReference type="InterPro" id="IPR014284">
    <property type="entry name" value="RNA_pol_sigma-70_dom"/>
</dbReference>
<reference evidence="8" key="1">
    <citation type="submission" date="2020-02" db="EMBL/GenBank/DDBJ databases">
        <authorList>
            <person name="Meier V. D."/>
        </authorList>
    </citation>
    <scope>NUCLEOTIDE SEQUENCE</scope>
    <source>
        <strain evidence="8">AVDCRST_MAG79</strain>
    </source>
</reference>
<dbReference type="SUPFAM" id="SSF88946">
    <property type="entry name" value="Sigma2 domain of RNA polymerase sigma factors"/>
    <property type="match status" value="1"/>
</dbReference>
<dbReference type="GO" id="GO:0003677">
    <property type="term" value="F:DNA binding"/>
    <property type="evidence" value="ECO:0007669"/>
    <property type="project" value="UniProtKB-KW"/>
</dbReference>
<dbReference type="Gene3D" id="1.10.1740.10">
    <property type="match status" value="1"/>
</dbReference>
<evidence type="ECO:0000256" key="3">
    <source>
        <dbReference type="ARBA" id="ARBA00023082"/>
    </source>
</evidence>
<dbReference type="Pfam" id="PF04542">
    <property type="entry name" value="Sigma70_r2"/>
    <property type="match status" value="1"/>
</dbReference>
<evidence type="ECO:0000256" key="1">
    <source>
        <dbReference type="ARBA" id="ARBA00010641"/>
    </source>
</evidence>
<dbReference type="InterPro" id="IPR013249">
    <property type="entry name" value="RNA_pol_sigma70_r4_t2"/>
</dbReference>
<proteinExistence type="inferred from homology"/>
<dbReference type="GO" id="GO:0016987">
    <property type="term" value="F:sigma factor activity"/>
    <property type="evidence" value="ECO:0007669"/>
    <property type="project" value="UniProtKB-KW"/>
</dbReference>
<dbReference type="Gene3D" id="1.10.10.10">
    <property type="entry name" value="Winged helix-like DNA-binding domain superfamily/Winged helix DNA-binding domain"/>
    <property type="match status" value="1"/>
</dbReference>
<feature type="domain" description="RNA polymerase sigma factor 70 region 4 type 2" evidence="7">
    <location>
        <begin position="136"/>
        <end position="181"/>
    </location>
</feature>
<dbReference type="NCBIfam" id="TIGR02937">
    <property type="entry name" value="sigma70-ECF"/>
    <property type="match status" value="1"/>
</dbReference>
<dbReference type="Pfam" id="PF08281">
    <property type="entry name" value="Sigma70_r4_2"/>
    <property type="match status" value="1"/>
</dbReference>
<dbReference type="InterPro" id="IPR036388">
    <property type="entry name" value="WH-like_DNA-bd_sf"/>
</dbReference>
<keyword evidence="3" id="KW-0731">Sigma factor</keyword>
<protein>
    <recommendedName>
        <fullName evidence="9">RNA polymerase ECF-type sigma factor</fullName>
    </recommendedName>
</protein>
<comment type="similarity">
    <text evidence="1">Belongs to the sigma-70 factor family. ECF subfamily.</text>
</comment>